<dbReference type="EMBL" id="FMSV02000557">
    <property type="protein sequence ID" value="SEH08969.1"/>
    <property type="molecule type" value="Genomic_DNA"/>
</dbReference>
<dbReference type="AlphaFoldDB" id="A0A1H6FHW5"/>
<reference evidence="1 2" key="1">
    <citation type="submission" date="2016-10" db="EMBL/GenBank/DDBJ databases">
        <authorList>
            <person name="de Groot N.N."/>
        </authorList>
    </citation>
    <scope>NUCLEOTIDE SEQUENCE [LARGE SCALE GENOMIC DNA]</scope>
    <source>
        <strain evidence="1">MBHS1</strain>
    </source>
</reference>
<dbReference type="OrthoDB" id="5481543at2"/>
<evidence type="ECO:0000313" key="1">
    <source>
        <dbReference type="EMBL" id="SEH08969.1"/>
    </source>
</evidence>
<dbReference type="RefSeq" id="WP_103922467.1">
    <property type="nucleotide sequence ID" value="NZ_FMSV02000557.1"/>
</dbReference>
<name>A0A1H6FHW5_9GAMM</name>
<accession>A0A1H6FHW5</accession>
<gene>
    <name evidence="1" type="ORF">MBHS_04862</name>
</gene>
<keyword evidence="2" id="KW-1185">Reference proteome</keyword>
<dbReference type="Proteomes" id="UP000236724">
    <property type="component" value="Unassembled WGS sequence"/>
</dbReference>
<organism evidence="1 2">
    <name type="scientific">Candidatus Venteria ishoeyi</name>
    <dbReference type="NCBI Taxonomy" id="1899563"/>
    <lineage>
        <taxon>Bacteria</taxon>
        <taxon>Pseudomonadati</taxon>
        <taxon>Pseudomonadota</taxon>
        <taxon>Gammaproteobacteria</taxon>
        <taxon>Thiotrichales</taxon>
        <taxon>Thiotrichaceae</taxon>
        <taxon>Venteria</taxon>
    </lineage>
</organism>
<evidence type="ECO:0000313" key="2">
    <source>
        <dbReference type="Proteomes" id="UP000236724"/>
    </source>
</evidence>
<protein>
    <submittedName>
        <fullName evidence="1">Uncharacterized protein</fullName>
    </submittedName>
</protein>
<sequence>MSMPGSFGQQLLQALSQRQLAELLDVLFRQQSIQNADWLAQLEDDTLMALQQLLSPPEVTAAPSIQTSHVYSNEKLEQKWKAVWAQWNDIINEVGDEDGEYISQEEDWEPPYFDGEELTADLETVALDIFPLLEPIYALGIEDENLFFNALEELGDAIRSYPEWMGMEYVDPCYLERQTSHCMFQWLYLCAKDDAQPTAFLLESLVALEDVTPQVNWHNDSLIEFFDKQTEAMQRAVFAYFQQNHETTEWQSRLNSKYNAWSLIYQNYAKRFDKVSHLQHCRQLLKQDWTQGRPLIDAALAQGNDTEAEKLLQQTLNVYLGRADKSTSWQKEKVLFLEQTGYREYIPAIYDLLVDWQKVAKRLGKSKDSQTLQLQTCIYQQPYDIAAIKVTYQAVHSTLGNIAETLFKQWQTYLLVEMQPQHYRFSTPSNHLEPEQTWSFQLLSAALEADKVSVFIPYMRNWLQTLQDNAQKFQQETTYVALLTIDMANLGFWNHTELLKVIQMRYGDYDGSGKAGTLRRQCLAQFQVEQFQEDLEQLWRVHILLIAPNPGAVTNGRYSEHAQWLHALKTFEPAAHDKLLSTWKNQYKNRRNLWKAIG</sequence>
<proteinExistence type="predicted"/>